<dbReference type="EMBL" id="JAZGQO010000010">
    <property type="protein sequence ID" value="KAK6175381.1"/>
    <property type="molecule type" value="Genomic_DNA"/>
</dbReference>
<gene>
    <name evidence="2" type="ORF">SNE40_013857</name>
</gene>
<feature type="chain" id="PRO_5042939476" evidence="1">
    <location>
        <begin position="20"/>
        <end position="93"/>
    </location>
</feature>
<feature type="signal peptide" evidence="1">
    <location>
        <begin position="1"/>
        <end position="19"/>
    </location>
</feature>
<evidence type="ECO:0000313" key="3">
    <source>
        <dbReference type="Proteomes" id="UP001347796"/>
    </source>
</evidence>
<evidence type="ECO:0000313" key="2">
    <source>
        <dbReference type="EMBL" id="KAK6175381.1"/>
    </source>
</evidence>
<reference evidence="2 3" key="1">
    <citation type="submission" date="2024-01" db="EMBL/GenBank/DDBJ databases">
        <title>The genome of the rayed Mediterranean limpet Patella caerulea (Linnaeus, 1758).</title>
        <authorList>
            <person name="Anh-Thu Weber A."/>
            <person name="Halstead-Nussloch G."/>
        </authorList>
    </citation>
    <scope>NUCLEOTIDE SEQUENCE [LARGE SCALE GENOMIC DNA]</scope>
    <source>
        <strain evidence="2">AATW-2023a</strain>
        <tissue evidence="2">Whole specimen</tissue>
    </source>
</reference>
<sequence>MRVECIVLFFGLCLMSVFGQYYGRDQGSPGIFPSSYSQRLAMSRGYLPWYIKKRLGENRRTPPIKSRSYGRPSYKQYHPWQVPVFNQYRGYGF</sequence>
<keyword evidence="1" id="KW-0732">Signal</keyword>
<accession>A0AAN8JCF2</accession>
<keyword evidence="3" id="KW-1185">Reference proteome</keyword>
<organism evidence="2 3">
    <name type="scientific">Patella caerulea</name>
    <name type="common">Rayed Mediterranean limpet</name>
    <dbReference type="NCBI Taxonomy" id="87958"/>
    <lineage>
        <taxon>Eukaryota</taxon>
        <taxon>Metazoa</taxon>
        <taxon>Spiralia</taxon>
        <taxon>Lophotrochozoa</taxon>
        <taxon>Mollusca</taxon>
        <taxon>Gastropoda</taxon>
        <taxon>Patellogastropoda</taxon>
        <taxon>Patelloidea</taxon>
        <taxon>Patellidae</taxon>
        <taxon>Patella</taxon>
    </lineage>
</organism>
<dbReference type="AlphaFoldDB" id="A0AAN8JCF2"/>
<name>A0AAN8JCF2_PATCE</name>
<comment type="caution">
    <text evidence="2">The sequence shown here is derived from an EMBL/GenBank/DDBJ whole genome shotgun (WGS) entry which is preliminary data.</text>
</comment>
<protein>
    <submittedName>
        <fullName evidence="2">Uncharacterized protein</fullName>
    </submittedName>
</protein>
<dbReference type="Proteomes" id="UP001347796">
    <property type="component" value="Unassembled WGS sequence"/>
</dbReference>
<evidence type="ECO:0000256" key="1">
    <source>
        <dbReference type="SAM" id="SignalP"/>
    </source>
</evidence>
<proteinExistence type="predicted"/>